<comment type="caution">
    <text evidence="4">The sequence shown here is derived from an EMBL/GenBank/DDBJ whole genome shotgun (WGS) entry which is preliminary data.</text>
</comment>
<protein>
    <recommendedName>
        <fullName evidence="3">Alginate export domain-containing protein</fullName>
    </recommendedName>
</protein>
<feature type="domain" description="Alginate export" evidence="3">
    <location>
        <begin position="121"/>
        <end position="510"/>
    </location>
</feature>
<dbReference type="Proteomes" id="UP000319931">
    <property type="component" value="Unassembled WGS sequence"/>
</dbReference>
<keyword evidence="5" id="KW-1185">Reference proteome</keyword>
<feature type="signal peptide" evidence="2">
    <location>
        <begin position="1"/>
        <end position="19"/>
    </location>
</feature>
<feature type="chain" id="PRO_5021221032" description="Alginate export domain-containing protein" evidence="2">
    <location>
        <begin position="20"/>
        <end position="518"/>
    </location>
</feature>
<evidence type="ECO:0000313" key="5">
    <source>
        <dbReference type="Proteomes" id="UP000319931"/>
    </source>
</evidence>
<proteinExistence type="predicted"/>
<dbReference type="SUPFAM" id="SSF56935">
    <property type="entry name" value="Porins"/>
    <property type="match status" value="1"/>
</dbReference>
<reference evidence="4 5" key="1">
    <citation type="journal article" date="2019" name="Environ. Microbiol.">
        <title>Species interactions and distinct microbial communities in high Arctic permafrost affected cryosols are associated with the CH4 and CO2 gas fluxes.</title>
        <authorList>
            <person name="Altshuler I."/>
            <person name="Hamel J."/>
            <person name="Turney S."/>
            <person name="Magnuson E."/>
            <person name="Levesque R."/>
            <person name="Greer C."/>
            <person name="Whyte L.G."/>
        </authorList>
    </citation>
    <scope>NUCLEOTIDE SEQUENCE [LARGE SCALE GENOMIC DNA]</scope>
    <source>
        <strain evidence="4 5">E6.1</strain>
    </source>
</reference>
<evidence type="ECO:0000259" key="3">
    <source>
        <dbReference type="Pfam" id="PF13372"/>
    </source>
</evidence>
<dbReference type="EMBL" id="RCZC01000009">
    <property type="protein sequence ID" value="TPG48211.1"/>
    <property type="molecule type" value="Genomic_DNA"/>
</dbReference>
<name>A0A502FFP9_9SPHN</name>
<dbReference type="AlphaFoldDB" id="A0A502FFP9"/>
<evidence type="ECO:0000256" key="2">
    <source>
        <dbReference type="SAM" id="SignalP"/>
    </source>
</evidence>
<evidence type="ECO:0000256" key="1">
    <source>
        <dbReference type="SAM" id="MobiDB-lite"/>
    </source>
</evidence>
<gene>
    <name evidence="4" type="ORF">EAH76_20495</name>
</gene>
<sequence length="518" mass="56405">MGRGVIACTLFAFATPALAEPTPPGTVADRADPATTEDAAAAQLPRQRDAPLLVGAPPPVPGAPGTPIPEPVPGGTLGPPGVPQGLRWTEDWSFLADPSKRTSPLEALRYIPLGSDPRSFLSIGGEIRYNYTYFSALNLGAKGKDTLSTLQQRLRLVGDLRIGADLRAFVELGDNREFFDTFATPPNRDAADIMQAFVDVTVPLTANSKVTLRPGRFEMPIGNGKQVGLRDGVNVRYIYQGIRGTYINRGVVRIDAFAVKPVTFTPGAFDDAPEKTRHFNGVYIATAPSLLVPSLGVDLFYYDLYRENARYVTKIGTESRRSWGVRFAGRTDGFDYDAEGTYQTGSFAGERIRAWGVLLEGGYTLPSGPAAPRLGVRANVFSGDNNAADGTIQTFAPPFPRTPLYSDAGWLNFSNLIDVFPSVTLKPAKRLVVVAGPDFFWRQTAGDGVYAGPTNFPLIRPVGKGRFVGTNYNLQGDYIFTKNISFRLFYTHFNASEGFERGGGRSSDYFGLWSDFRF</sequence>
<feature type="region of interest" description="Disordered" evidence="1">
    <location>
        <begin position="18"/>
        <end position="37"/>
    </location>
</feature>
<keyword evidence="2" id="KW-0732">Signal</keyword>
<evidence type="ECO:0000313" key="4">
    <source>
        <dbReference type="EMBL" id="TPG48211.1"/>
    </source>
</evidence>
<dbReference type="Pfam" id="PF13372">
    <property type="entry name" value="Alginate_exp"/>
    <property type="match status" value="1"/>
</dbReference>
<dbReference type="Gene3D" id="2.40.160.100">
    <property type="match status" value="1"/>
</dbReference>
<dbReference type="InterPro" id="IPR025388">
    <property type="entry name" value="Alginate_export_dom"/>
</dbReference>
<organism evidence="4 5">
    <name type="scientific">Sphingomonas glacialis</name>
    <dbReference type="NCBI Taxonomy" id="658225"/>
    <lineage>
        <taxon>Bacteria</taxon>
        <taxon>Pseudomonadati</taxon>
        <taxon>Pseudomonadota</taxon>
        <taxon>Alphaproteobacteria</taxon>
        <taxon>Sphingomonadales</taxon>
        <taxon>Sphingomonadaceae</taxon>
        <taxon>Sphingomonas</taxon>
    </lineage>
</organism>
<dbReference type="InterPro" id="IPR053728">
    <property type="entry name" value="Alginate_Permeability_Chnl"/>
</dbReference>
<accession>A0A502FFP9</accession>